<feature type="region of interest" description="Disordered" evidence="1">
    <location>
        <begin position="53"/>
        <end position="115"/>
    </location>
</feature>
<dbReference type="Proteomes" id="UP000314294">
    <property type="component" value="Unassembled WGS sequence"/>
</dbReference>
<organism evidence="2 3">
    <name type="scientific">Liparis tanakae</name>
    <name type="common">Tanaka's snailfish</name>
    <dbReference type="NCBI Taxonomy" id="230148"/>
    <lineage>
        <taxon>Eukaryota</taxon>
        <taxon>Metazoa</taxon>
        <taxon>Chordata</taxon>
        <taxon>Craniata</taxon>
        <taxon>Vertebrata</taxon>
        <taxon>Euteleostomi</taxon>
        <taxon>Actinopterygii</taxon>
        <taxon>Neopterygii</taxon>
        <taxon>Teleostei</taxon>
        <taxon>Neoteleostei</taxon>
        <taxon>Acanthomorphata</taxon>
        <taxon>Eupercaria</taxon>
        <taxon>Perciformes</taxon>
        <taxon>Cottioidei</taxon>
        <taxon>Cottales</taxon>
        <taxon>Liparidae</taxon>
        <taxon>Liparis</taxon>
    </lineage>
</organism>
<evidence type="ECO:0000313" key="2">
    <source>
        <dbReference type="EMBL" id="TNN82866.1"/>
    </source>
</evidence>
<proteinExistence type="predicted"/>
<dbReference type="AlphaFoldDB" id="A0A4Z2IYA8"/>
<evidence type="ECO:0000256" key="1">
    <source>
        <dbReference type="SAM" id="MobiDB-lite"/>
    </source>
</evidence>
<evidence type="ECO:0000313" key="3">
    <source>
        <dbReference type="Proteomes" id="UP000314294"/>
    </source>
</evidence>
<keyword evidence="3" id="KW-1185">Reference proteome</keyword>
<comment type="caution">
    <text evidence="2">The sequence shown here is derived from an EMBL/GenBank/DDBJ whole genome shotgun (WGS) entry which is preliminary data.</text>
</comment>
<gene>
    <name evidence="2" type="ORF">EYF80_006823</name>
</gene>
<reference evidence="2 3" key="1">
    <citation type="submission" date="2019-03" db="EMBL/GenBank/DDBJ databases">
        <title>First draft genome of Liparis tanakae, snailfish: a comprehensive survey of snailfish specific genes.</title>
        <authorList>
            <person name="Kim W."/>
            <person name="Song I."/>
            <person name="Jeong J.-H."/>
            <person name="Kim D."/>
            <person name="Kim S."/>
            <person name="Ryu S."/>
            <person name="Song J.Y."/>
            <person name="Lee S.K."/>
        </authorList>
    </citation>
    <scope>NUCLEOTIDE SEQUENCE [LARGE SCALE GENOMIC DNA]</scope>
    <source>
        <tissue evidence="2">Muscle</tissue>
    </source>
</reference>
<sequence length="115" mass="12678">MERPSPIFVGSAVGWRSLDMIPEDRGQWTRRRERKAERIELLSLQPLLLREAPASSECRMEASGFPQRGRGGRKPGASGTDAEVKQATSSSNRSSSRGGKRLRSIATAELRAHGF</sequence>
<protein>
    <submittedName>
        <fullName evidence="2">Uncharacterized protein</fullName>
    </submittedName>
</protein>
<name>A0A4Z2IYA8_9TELE</name>
<accession>A0A4Z2IYA8</accession>
<dbReference type="EMBL" id="SRLO01000036">
    <property type="protein sequence ID" value="TNN82866.1"/>
    <property type="molecule type" value="Genomic_DNA"/>
</dbReference>